<sequence>MLKAMVAGQVLEAHNNDMYCSPVSQYDYYPEFYPQGLEMCPAHGQIHLHGDYERAKDNVNLLQRRGQSKHYDT</sequence>
<proteinExistence type="predicted"/>
<dbReference type="AlphaFoldDB" id="A0A7R9DZA9"/>
<organism evidence="1">
    <name type="scientific">Timema monikensis</name>
    <dbReference type="NCBI Taxonomy" id="170555"/>
    <lineage>
        <taxon>Eukaryota</taxon>
        <taxon>Metazoa</taxon>
        <taxon>Ecdysozoa</taxon>
        <taxon>Arthropoda</taxon>
        <taxon>Hexapoda</taxon>
        <taxon>Insecta</taxon>
        <taxon>Pterygota</taxon>
        <taxon>Neoptera</taxon>
        <taxon>Polyneoptera</taxon>
        <taxon>Phasmatodea</taxon>
        <taxon>Timematodea</taxon>
        <taxon>Timematoidea</taxon>
        <taxon>Timematidae</taxon>
        <taxon>Timema</taxon>
    </lineage>
</organism>
<dbReference type="EMBL" id="OB792669">
    <property type="protein sequence ID" value="CAD7423354.1"/>
    <property type="molecule type" value="Genomic_DNA"/>
</dbReference>
<protein>
    <submittedName>
        <fullName evidence="1">Uncharacterized protein</fullName>
    </submittedName>
</protein>
<accession>A0A7R9DZA9</accession>
<name>A0A7R9DZA9_9NEOP</name>
<evidence type="ECO:0000313" key="1">
    <source>
        <dbReference type="EMBL" id="CAD7423354.1"/>
    </source>
</evidence>
<gene>
    <name evidence="1" type="ORF">TMSB3V08_LOCUS344</name>
</gene>
<reference evidence="1" key="1">
    <citation type="submission" date="2020-11" db="EMBL/GenBank/DDBJ databases">
        <authorList>
            <person name="Tran Van P."/>
        </authorList>
    </citation>
    <scope>NUCLEOTIDE SEQUENCE</scope>
</reference>